<dbReference type="WBParaSite" id="MCU_000679-RA">
    <property type="protein sequence ID" value="MCU_000679-RA"/>
    <property type="gene ID" value="MCU_000679"/>
</dbReference>
<name>A0A5K3EI11_MESCO</name>
<feature type="compositionally biased region" description="Polar residues" evidence="1">
    <location>
        <begin position="96"/>
        <end position="106"/>
    </location>
</feature>
<reference evidence="2" key="1">
    <citation type="submission" date="2019-11" db="UniProtKB">
        <authorList>
            <consortium name="WormBaseParasite"/>
        </authorList>
    </citation>
    <scope>IDENTIFICATION</scope>
</reference>
<evidence type="ECO:0000256" key="1">
    <source>
        <dbReference type="SAM" id="MobiDB-lite"/>
    </source>
</evidence>
<proteinExistence type="predicted"/>
<sequence>MFHRWSLGTVVSPHANVDPLFKAMGELGTVYAVPRMQNRWSHVHKRVHEARCICRSFLLTMERRVLRCEDFFIVEEDPDPVGSQQSAVLDKKSAFNKPTSQASSRP</sequence>
<organism evidence="2">
    <name type="scientific">Mesocestoides corti</name>
    <name type="common">Flatworm</name>
    <dbReference type="NCBI Taxonomy" id="53468"/>
    <lineage>
        <taxon>Eukaryota</taxon>
        <taxon>Metazoa</taxon>
        <taxon>Spiralia</taxon>
        <taxon>Lophotrochozoa</taxon>
        <taxon>Platyhelminthes</taxon>
        <taxon>Cestoda</taxon>
        <taxon>Eucestoda</taxon>
        <taxon>Cyclophyllidea</taxon>
        <taxon>Mesocestoididae</taxon>
        <taxon>Mesocestoides</taxon>
    </lineage>
</organism>
<feature type="region of interest" description="Disordered" evidence="1">
    <location>
        <begin position="78"/>
        <end position="106"/>
    </location>
</feature>
<evidence type="ECO:0000313" key="2">
    <source>
        <dbReference type="WBParaSite" id="MCU_000679-RA"/>
    </source>
</evidence>
<accession>A0A5K3EI11</accession>
<protein>
    <submittedName>
        <fullName evidence="2">THAP-type domain-containing protein</fullName>
    </submittedName>
</protein>
<dbReference type="AlphaFoldDB" id="A0A5K3EI11"/>